<dbReference type="EMBL" id="JABMIG020000119">
    <property type="protein sequence ID" value="KAL3791025.1"/>
    <property type="molecule type" value="Genomic_DNA"/>
</dbReference>
<evidence type="ECO:0008006" key="7">
    <source>
        <dbReference type="Google" id="ProtNLM"/>
    </source>
</evidence>
<sequence>MKLAFSLFVSASFASLATSACITPNGLHRLQETGAYDGIRGALFSGEGPPYLFLPLAEPFIGQLVKAETPIQFRLAQIHGSTVYHTAAKYHPTALDIWGNDINRYCTDHVEESYLKIHEAVATALTFYYSAVTLVPSSKPLLDPVLHVLGLDANLLELGDGPSTPWGMASFVVEEMAATVTRDGWNSDGKLANEFNTLPYSDFSIVGANGVGYSAYKVDYNLKQTGNYKFWPWQPLEESDGLGYFTKQEHVTPFAGFTTRLYGMDRKFYNSVTSPQPPQYNYMQEAKNVLETTRIMANNETQKMVLEYFDSKFTSILPMQIGWSIASGDSNFDFWFHDMVLVNTMYDATLLVWKEKVVYNLARPTTVVHELLKDQLVNSYAGPYQGSQVMKAKDWQPFIRVMPHSEYPSGSACICTAFSETMALLSESDDVAVPITHTFPAGSSKTEPGVTPAHDITIEFTKWSEVAAECGQSRLYGGMHFAKSVSAANEMCSGFVDPVVDNAKLLKAGDPSGALAGKNDPIEVSQMRKGGNNKGRHLRSA</sequence>
<dbReference type="Pfam" id="PF22778">
    <property type="entry name" value="VCPO_2nd"/>
    <property type="match status" value="1"/>
</dbReference>
<protein>
    <recommendedName>
        <fullName evidence="7">Acid phosphatase</fullName>
    </recommendedName>
</protein>
<feature type="chain" id="PRO_5044770903" description="Acid phosphatase" evidence="2">
    <location>
        <begin position="20"/>
        <end position="541"/>
    </location>
</feature>
<evidence type="ECO:0000256" key="2">
    <source>
        <dbReference type="SAM" id="SignalP"/>
    </source>
</evidence>
<evidence type="ECO:0000313" key="6">
    <source>
        <dbReference type="Proteomes" id="UP001516023"/>
    </source>
</evidence>
<evidence type="ECO:0000259" key="4">
    <source>
        <dbReference type="Pfam" id="PF22778"/>
    </source>
</evidence>
<evidence type="ECO:0000259" key="3">
    <source>
        <dbReference type="Pfam" id="PF21167"/>
    </source>
</evidence>
<dbReference type="AlphaFoldDB" id="A0ABD3PY25"/>
<dbReference type="Gene3D" id="1.10.606.10">
    <property type="entry name" value="Vanadium-containing Chloroperoxidase, domain 2"/>
    <property type="match status" value="1"/>
</dbReference>
<dbReference type="Pfam" id="PF21167">
    <property type="entry name" value="DUF6851"/>
    <property type="match status" value="1"/>
</dbReference>
<reference evidence="5 6" key="1">
    <citation type="journal article" date="2020" name="G3 (Bethesda)">
        <title>Improved Reference Genome for Cyclotella cryptica CCMP332, a Model for Cell Wall Morphogenesis, Salinity Adaptation, and Lipid Production in Diatoms (Bacillariophyta).</title>
        <authorList>
            <person name="Roberts W.R."/>
            <person name="Downey K.M."/>
            <person name="Ruck E.C."/>
            <person name="Traller J.C."/>
            <person name="Alverson A.J."/>
        </authorList>
    </citation>
    <scope>NUCLEOTIDE SEQUENCE [LARGE SCALE GENOMIC DNA]</scope>
    <source>
        <strain evidence="5 6">CCMP332</strain>
    </source>
</reference>
<name>A0ABD3PY25_9STRA</name>
<feature type="signal peptide" evidence="2">
    <location>
        <begin position="1"/>
        <end position="19"/>
    </location>
</feature>
<accession>A0ABD3PY25</accession>
<dbReference type="SUPFAM" id="SSF48317">
    <property type="entry name" value="Acid phosphatase/Vanadium-dependent haloperoxidase"/>
    <property type="match status" value="1"/>
</dbReference>
<dbReference type="InterPro" id="IPR055161">
    <property type="entry name" value="NapH1-like_2nd"/>
</dbReference>
<evidence type="ECO:0000256" key="1">
    <source>
        <dbReference type="SAM" id="MobiDB-lite"/>
    </source>
</evidence>
<feature type="domain" description="Vanadium-dependent haloperoxidase NapH1-like second helical-bundle" evidence="4">
    <location>
        <begin position="342"/>
        <end position="495"/>
    </location>
</feature>
<comment type="caution">
    <text evidence="5">The sequence shown here is derived from an EMBL/GenBank/DDBJ whole genome shotgun (WGS) entry which is preliminary data.</text>
</comment>
<dbReference type="PANTHER" id="PTHR34599:SF2">
    <property type="entry name" value="TRAF-TYPE DOMAIN-CONTAINING PROTEIN"/>
    <property type="match status" value="1"/>
</dbReference>
<keyword evidence="6" id="KW-1185">Reference proteome</keyword>
<proteinExistence type="predicted"/>
<feature type="domain" description="DUF6851" evidence="3">
    <location>
        <begin position="82"/>
        <end position="204"/>
    </location>
</feature>
<dbReference type="InterPro" id="IPR049283">
    <property type="entry name" value="DUF6851"/>
</dbReference>
<dbReference type="InterPro" id="IPR052559">
    <property type="entry name" value="V-haloperoxidase"/>
</dbReference>
<organism evidence="5 6">
    <name type="scientific">Cyclotella cryptica</name>
    <dbReference type="NCBI Taxonomy" id="29204"/>
    <lineage>
        <taxon>Eukaryota</taxon>
        <taxon>Sar</taxon>
        <taxon>Stramenopiles</taxon>
        <taxon>Ochrophyta</taxon>
        <taxon>Bacillariophyta</taxon>
        <taxon>Coscinodiscophyceae</taxon>
        <taxon>Thalassiosirophycidae</taxon>
        <taxon>Stephanodiscales</taxon>
        <taxon>Stephanodiscaceae</taxon>
        <taxon>Cyclotella</taxon>
    </lineage>
</organism>
<dbReference type="PANTHER" id="PTHR34599">
    <property type="entry name" value="PEROXIDASE-RELATED"/>
    <property type="match status" value="1"/>
</dbReference>
<keyword evidence="2" id="KW-0732">Signal</keyword>
<feature type="region of interest" description="Disordered" evidence="1">
    <location>
        <begin position="511"/>
        <end position="541"/>
    </location>
</feature>
<gene>
    <name evidence="5" type="ORF">HJC23_003014</name>
</gene>
<dbReference type="InterPro" id="IPR036938">
    <property type="entry name" value="PAP2/HPO_sf"/>
</dbReference>
<dbReference type="PROSITE" id="PS51257">
    <property type="entry name" value="PROKAR_LIPOPROTEIN"/>
    <property type="match status" value="1"/>
</dbReference>
<evidence type="ECO:0000313" key="5">
    <source>
        <dbReference type="EMBL" id="KAL3791025.1"/>
    </source>
</evidence>
<dbReference type="Proteomes" id="UP001516023">
    <property type="component" value="Unassembled WGS sequence"/>
</dbReference>
<dbReference type="InterPro" id="IPR016119">
    <property type="entry name" value="Br/Cl_peroxidase_C"/>
</dbReference>